<name>A0A392NDT5_9FABA</name>
<protein>
    <submittedName>
        <fullName evidence="1">Uncharacterized protein</fullName>
    </submittedName>
</protein>
<evidence type="ECO:0000313" key="1">
    <source>
        <dbReference type="EMBL" id="MCH96714.1"/>
    </source>
</evidence>
<dbReference type="AlphaFoldDB" id="A0A392NDT5"/>
<reference evidence="1 2" key="1">
    <citation type="journal article" date="2018" name="Front. Plant Sci.">
        <title>Red Clover (Trifolium pratense) and Zigzag Clover (T. medium) - A Picture of Genomic Similarities and Differences.</title>
        <authorList>
            <person name="Dluhosova J."/>
            <person name="Istvanek J."/>
            <person name="Nedelnik J."/>
            <person name="Repkova J."/>
        </authorList>
    </citation>
    <scope>NUCLEOTIDE SEQUENCE [LARGE SCALE GENOMIC DNA]</scope>
    <source>
        <strain evidence="2">cv. 10/8</strain>
        <tissue evidence="1">Leaf</tissue>
    </source>
</reference>
<proteinExistence type="predicted"/>
<sequence>VILKPDPGNSQDLFIRSLSALGSNMVK</sequence>
<keyword evidence="2" id="KW-1185">Reference proteome</keyword>
<dbReference type="EMBL" id="LXQA010033033">
    <property type="protein sequence ID" value="MCH96714.1"/>
    <property type="molecule type" value="Genomic_DNA"/>
</dbReference>
<feature type="non-terminal residue" evidence="1">
    <location>
        <position position="1"/>
    </location>
</feature>
<evidence type="ECO:0000313" key="2">
    <source>
        <dbReference type="Proteomes" id="UP000265520"/>
    </source>
</evidence>
<accession>A0A392NDT5</accession>
<dbReference type="Proteomes" id="UP000265520">
    <property type="component" value="Unassembled WGS sequence"/>
</dbReference>
<comment type="caution">
    <text evidence="1">The sequence shown here is derived from an EMBL/GenBank/DDBJ whole genome shotgun (WGS) entry which is preliminary data.</text>
</comment>
<organism evidence="1 2">
    <name type="scientific">Trifolium medium</name>
    <dbReference type="NCBI Taxonomy" id="97028"/>
    <lineage>
        <taxon>Eukaryota</taxon>
        <taxon>Viridiplantae</taxon>
        <taxon>Streptophyta</taxon>
        <taxon>Embryophyta</taxon>
        <taxon>Tracheophyta</taxon>
        <taxon>Spermatophyta</taxon>
        <taxon>Magnoliopsida</taxon>
        <taxon>eudicotyledons</taxon>
        <taxon>Gunneridae</taxon>
        <taxon>Pentapetalae</taxon>
        <taxon>rosids</taxon>
        <taxon>fabids</taxon>
        <taxon>Fabales</taxon>
        <taxon>Fabaceae</taxon>
        <taxon>Papilionoideae</taxon>
        <taxon>50 kb inversion clade</taxon>
        <taxon>NPAAA clade</taxon>
        <taxon>Hologalegina</taxon>
        <taxon>IRL clade</taxon>
        <taxon>Trifolieae</taxon>
        <taxon>Trifolium</taxon>
    </lineage>
</organism>